<dbReference type="GO" id="GO:0006406">
    <property type="term" value="P:mRNA export from nucleus"/>
    <property type="evidence" value="ECO:0007669"/>
    <property type="project" value="InterPro"/>
</dbReference>
<dbReference type="Pfam" id="PF09088">
    <property type="entry name" value="MIF4G_like"/>
    <property type="match status" value="1"/>
</dbReference>
<feature type="domain" description="MIF4G-like type 2" evidence="3">
    <location>
        <begin position="529"/>
        <end position="781"/>
    </location>
</feature>
<dbReference type="FunFam" id="1.25.40.180:FF:000045">
    <property type="entry name" value="snRNA cap binding complex subunit (Gcr3), putative"/>
    <property type="match status" value="1"/>
</dbReference>
<feature type="compositionally biased region" description="Basic and acidic residues" evidence="1">
    <location>
        <begin position="269"/>
        <end position="279"/>
    </location>
</feature>
<dbReference type="Proteomes" id="UP000325780">
    <property type="component" value="Unassembled WGS sequence"/>
</dbReference>
<dbReference type="SUPFAM" id="SSF48371">
    <property type="entry name" value="ARM repeat"/>
    <property type="match status" value="3"/>
</dbReference>
<feature type="domain" description="MIF4G-like type 1" evidence="2">
    <location>
        <begin position="322"/>
        <end position="512"/>
    </location>
</feature>
<evidence type="ECO:0000259" key="2">
    <source>
        <dbReference type="Pfam" id="PF09088"/>
    </source>
</evidence>
<feature type="region of interest" description="Disordered" evidence="1">
    <location>
        <begin position="268"/>
        <end position="289"/>
    </location>
</feature>
<dbReference type="Gene3D" id="1.25.40.180">
    <property type="match status" value="3"/>
</dbReference>
<dbReference type="OrthoDB" id="10252707at2759"/>
<evidence type="ECO:0000256" key="1">
    <source>
        <dbReference type="SAM" id="MobiDB-lite"/>
    </source>
</evidence>
<name>A0A5N6TJ56_ASPAV</name>
<dbReference type="FunFam" id="1.25.40.180:FF:000079">
    <property type="entry name" value="Related to cap binding protein 80 (Cbp80)"/>
    <property type="match status" value="1"/>
</dbReference>
<proteinExistence type="predicted"/>
<dbReference type="Pfam" id="PF09090">
    <property type="entry name" value="MIF4G_like_2"/>
    <property type="match status" value="1"/>
</dbReference>
<evidence type="ECO:0000259" key="3">
    <source>
        <dbReference type="Pfam" id="PF09090"/>
    </source>
</evidence>
<dbReference type="InterPro" id="IPR027159">
    <property type="entry name" value="CBP80"/>
</dbReference>
<dbReference type="GO" id="GO:0005846">
    <property type="term" value="C:nuclear cap binding complex"/>
    <property type="evidence" value="ECO:0007669"/>
    <property type="project" value="InterPro"/>
</dbReference>
<dbReference type="InterPro" id="IPR016024">
    <property type="entry name" value="ARM-type_fold"/>
</dbReference>
<reference evidence="4 5" key="1">
    <citation type="submission" date="2019-04" db="EMBL/GenBank/DDBJ databases">
        <title>Friends and foes A comparative genomics study of 23 Aspergillus species from section Flavi.</title>
        <authorList>
            <consortium name="DOE Joint Genome Institute"/>
            <person name="Kjaerbolling I."/>
            <person name="Vesth T."/>
            <person name="Frisvad J.C."/>
            <person name="Nybo J.L."/>
            <person name="Theobald S."/>
            <person name="Kildgaard S."/>
            <person name="Isbrandt T."/>
            <person name="Kuo A."/>
            <person name="Sato A."/>
            <person name="Lyhne E.K."/>
            <person name="Kogle M.E."/>
            <person name="Wiebenga A."/>
            <person name="Kun R.S."/>
            <person name="Lubbers R.J."/>
            <person name="Makela M.R."/>
            <person name="Barry K."/>
            <person name="Chovatia M."/>
            <person name="Clum A."/>
            <person name="Daum C."/>
            <person name="Haridas S."/>
            <person name="He G."/>
            <person name="LaButti K."/>
            <person name="Lipzen A."/>
            <person name="Mondo S."/>
            <person name="Riley R."/>
            <person name="Salamov A."/>
            <person name="Simmons B.A."/>
            <person name="Magnuson J.K."/>
            <person name="Henrissat B."/>
            <person name="Mortensen U.H."/>
            <person name="Larsen T.O."/>
            <person name="Devries R.P."/>
            <person name="Grigoriev I.V."/>
            <person name="Machida M."/>
            <person name="Baker S.E."/>
            <person name="Andersen M.R."/>
        </authorList>
    </citation>
    <scope>NUCLEOTIDE SEQUENCE [LARGE SCALE GENOMIC DNA]</scope>
    <source>
        <strain evidence="4 5">IBT 18842</strain>
    </source>
</reference>
<sequence>MVESERRHHGPRGGRKRRYREDDDYDRRQRRRYEEPLVVKVRRQLLTIAESAARRAEDDVVSIAKSVTENYEDEELRQTYVDITVDLSLEQPLKIPFIAATVLVANAYKPELASDVIKKASVYLQHYIDTGAWREVKLLLRFLGCLQLVFEGSGIFSILEELFARAVDLQTASSEDLLGLELVKIILFTIPYVMASPATGFEAQAAALLEKTDIIASTPHALVDLVKPFGSEHGDPSGEQSIISLLQTQLQEESNRNWELACLPRPWKGGRDSEEEQRPFDSGGKHTFPQIVVPNPVQNGSRAIFPEVYFSVYANQEIETVPPMSDISSSLLRDSLVDTINTLDFNRIATAKYLIDVDCYFTPHMFVKRATPFDKLRDMSGDRATWKPEDVAVDAVFSQLFQLPSPEHKLVYYHSVLTECCKIAPAAIAPSLGRAIRFLYRSLETLDLDLSHRFLDWFAHHLSNFGFTWKWSEWIDDLELPLVHPRIAFITGALDKEIRLSFAQRIRGTLPDPYQGLITEGKEKDTPDFKYSFDTTPYASEGNEIMQLIRKKATDEEVQPIIDAIEGQAKSMGVEDPMLPSTDAFVTAICFVGSKSLSHVLSCIERNKERLLAIGPKSPHARRQIITSVMEYWVDQPGIGINIIDKLLNYTILTPLSVIEWALVDRLQAGIILAKTHIFEMITATVGKVTNRLRQIVAARTQQGLYEPQLSVLDETLKREKADMKALFKLIEDSIISVAGGSNDELMERGDGSGDLPEDEIIRQWGRRWLRVFQRKANVEESFIAEAMATATTVGTNAPPPQDEATATGVLADGDLDVADADGVADVS</sequence>
<evidence type="ECO:0000313" key="4">
    <source>
        <dbReference type="EMBL" id="KAE8146408.1"/>
    </source>
</evidence>
<dbReference type="EMBL" id="ML742264">
    <property type="protein sequence ID" value="KAE8146408.1"/>
    <property type="molecule type" value="Genomic_DNA"/>
</dbReference>
<dbReference type="GO" id="GO:0005634">
    <property type="term" value="C:nucleus"/>
    <property type="evidence" value="ECO:0007669"/>
    <property type="project" value="TreeGrafter"/>
</dbReference>
<dbReference type="GO" id="GO:0000339">
    <property type="term" value="F:RNA cap binding"/>
    <property type="evidence" value="ECO:0007669"/>
    <property type="project" value="InterPro"/>
</dbReference>
<dbReference type="AlphaFoldDB" id="A0A5N6TJ56"/>
<dbReference type="InterPro" id="IPR015172">
    <property type="entry name" value="MIF4G-like_typ-1"/>
</dbReference>
<accession>A0A5N6TJ56</accession>
<dbReference type="FunFam" id="1.25.40.180:FF:000035">
    <property type="entry name" value="snRNA cap binding complex subunit (Gcr3)"/>
    <property type="match status" value="1"/>
</dbReference>
<keyword evidence="5" id="KW-1185">Reference proteome</keyword>
<feature type="compositionally biased region" description="Basic residues" evidence="1">
    <location>
        <begin position="7"/>
        <end position="18"/>
    </location>
</feature>
<dbReference type="GO" id="GO:0003729">
    <property type="term" value="F:mRNA binding"/>
    <property type="evidence" value="ECO:0007669"/>
    <property type="project" value="TreeGrafter"/>
</dbReference>
<dbReference type="GO" id="GO:0000184">
    <property type="term" value="P:nuclear-transcribed mRNA catabolic process, nonsense-mediated decay"/>
    <property type="evidence" value="ECO:0007669"/>
    <property type="project" value="TreeGrafter"/>
</dbReference>
<feature type="region of interest" description="Disordered" evidence="1">
    <location>
        <begin position="1"/>
        <end position="26"/>
    </location>
</feature>
<gene>
    <name evidence="4" type="ORF">BDV25DRAFT_51196</name>
</gene>
<organism evidence="4 5">
    <name type="scientific">Aspergillus avenaceus</name>
    <dbReference type="NCBI Taxonomy" id="36643"/>
    <lineage>
        <taxon>Eukaryota</taxon>
        <taxon>Fungi</taxon>
        <taxon>Dikarya</taxon>
        <taxon>Ascomycota</taxon>
        <taxon>Pezizomycotina</taxon>
        <taxon>Eurotiomycetes</taxon>
        <taxon>Eurotiomycetidae</taxon>
        <taxon>Eurotiales</taxon>
        <taxon>Aspergillaceae</taxon>
        <taxon>Aspergillus</taxon>
        <taxon>Aspergillus subgen. Circumdati</taxon>
    </lineage>
</organism>
<dbReference type="PANTHER" id="PTHR12412">
    <property type="entry name" value="CAP BINDING PROTEIN"/>
    <property type="match status" value="1"/>
</dbReference>
<protein>
    <submittedName>
        <fullName evidence="4">MIF4G like-domain-containing protein</fullName>
    </submittedName>
</protein>
<dbReference type="PANTHER" id="PTHR12412:SF2">
    <property type="entry name" value="NUCLEAR CAP-BINDING PROTEIN SUBUNIT 1"/>
    <property type="match status" value="1"/>
</dbReference>
<dbReference type="InterPro" id="IPR015174">
    <property type="entry name" value="MIF4G-like_typ-2"/>
</dbReference>
<evidence type="ECO:0000313" key="5">
    <source>
        <dbReference type="Proteomes" id="UP000325780"/>
    </source>
</evidence>